<organism evidence="14 15">
    <name type="scientific">Cladobotryum mycophilum</name>
    <dbReference type="NCBI Taxonomy" id="491253"/>
    <lineage>
        <taxon>Eukaryota</taxon>
        <taxon>Fungi</taxon>
        <taxon>Dikarya</taxon>
        <taxon>Ascomycota</taxon>
        <taxon>Pezizomycotina</taxon>
        <taxon>Sordariomycetes</taxon>
        <taxon>Hypocreomycetidae</taxon>
        <taxon>Hypocreales</taxon>
        <taxon>Hypocreaceae</taxon>
        <taxon>Cladobotryum</taxon>
    </lineage>
</organism>
<keyword evidence="8 12" id="KW-0560">Oxidoreductase</keyword>
<evidence type="ECO:0000256" key="12">
    <source>
        <dbReference type="RuleBase" id="RU000461"/>
    </source>
</evidence>
<feature type="transmembrane region" description="Helical" evidence="13">
    <location>
        <begin position="7"/>
        <end position="29"/>
    </location>
</feature>
<keyword evidence="6 12" id="KW-0479">Metal-binding</keyword>
<dbReference type="InterPro" id="IPR002402">
    <property type="entry name" value="Cyt_P450_E_grp-II"/>
</dbReference>
<evidence type="ECO:0000256" key="1">
    <source>
        <dbReference type="ARBA" id="ARBA00001971"/>
    </source>
</evidence>
<comment type="caution">
    <text evidence="14">The sequence shown here is derived from an EMBL/GenBank/DDBJ whole genome shotgun (WGS) entry which is preliminary data.</text>
</comment>
<dbReference type="InterPro" id="IPR047146">
    <property type="entry name" value="Cyt_P450_E_CYP52_fungi"/>
</dbReference>
<dbReference type="InterPro" id="IPR002974">
    <property type="entry name" value="Cyt_P450_E_CYP52_ascomycetes"/>
</dbReference>
<evidence type="ECO:0000256" key="5">
    <source>
        <dbReference type="ARBA" id="ARBA00022692"/>
    </source>
</evidence>
<evidence type="ECO:0000313" key="14">
    <source>
        <dbReference type="EMBL" id="KAK5991185.1"/>
    </source>
</evidence>
<evidence type="ECO:0000256" key="9">
    <source>
        <dbReference type="ARBA" id="ARBA00023004"/>
    </source>
</evidence>
<dbReference type="GO" id="GO:0004497">
    <property type="term" value="F:monooxygenase activity"/>
    <property type="evidence" value="ECO:0007669"/>
    <property type="project" value="UniProtKB-KW"/>
</dbReference>
<comment type="similarity">
    <text evidence="3 12">Belongs to the cytochrome P450 family.</text>
</comment>
<evidence type="ECO:0000256" key="11">
    <source>
        <dbReference type="ARBA" id="ARBA00023136"/>
    </source>
</evidence>
<keyword evidence="15" id="KW-1185">Reference proteome</keyword>
<dbReference type="CDD" id="cd11063">
    <property type="entry name" value="CYP52"/>
    <property type="match status" value="1"/>
</dbReference>
<accession>A0ABR0SHE2</accession>
<keyword evidence="5 13" id="KW-0812">Transmembrane</keyword>
<comment type="cofactor">
    <cofactor evidence="1">
        <name>heme</name>
        <dbReference type="ChEBI" id="CHEBI:30413"/>
    </cofactor>
</comment>
<keyword evidence="11 13" id="KW-0472">Membrane</keyword>
<comment type="subcellular location">
    <subcellularLocation>
        <location evidence="2">Membrane</location>
        <topology evidence="2">Single-pass membrane protein</topology>
    </subcellularLocation>
</comment>
<dbReference type="PRINTS" id="PR00385">
    <property type="entry name" value="P450"/>
</dbReference>
<name>A0ABR0SHE2_9HYPO</name>
<evidence type="ECO:0000256" key="10">
    <source>
        <dbReference type="ARBA" id="ARBA00023033"/>
    </source>
</evidence>
<sequence>MPTVATELAYLSGAALTGGYILLSAAEYFSKAFTHSHLTPYAPYLKISLAIILIPFYITFRKHHHYYRGARINGCQPTRVFPHKDPILGIDLLKIMLKAVKEHRILDTWDEHFAKYGKTHWENATGNWYLLTTEAENAKAILSSQFENFSILSTRQKTTDLILGPKSIFSANGAEWQHSRAIIRPSFVRNQLADLECTDRHVDNFLAKIPMDGSSFDIDKLLYWFTMDVSTDFMFGHCTNLLTTPDQQSLDFLEAFDSASFNATTRGRLGWITLFIPDSKFNAEIKTCHRFVEHHVSKALAKSGEKERPYVFLDEIIKSGASQKEISDQILSMILGGRDTSASTLSTLFYTLARRPDVVKKIRAEVSRLDGRRPSWEDLKDLKYLNMTVKETLRVWGPVSTNMRTANKDTVLPRGGGQDGKGPMFVPKGTDIRYSLHGIHHNKEFYGEDADEFRPERWEENLRPSWDYIPFSGGPRICIGQQFALTQMMYLLARVFQQFGNVEARSDKPMRHKVTTTMNMVDGCWIALEPLEGFEKN</sequence>
<evidence type="ECO:0000313" key="15">
    <source>
        <dbReference type="Proteomes" id="UP001338125"/>
    </source>
</evidence>
<evidence type="ECO:0000256" key="3">
    <source>
        <dbReference type="ARBA" id="ARBA00010617"/>
    </source>
</evidence>
<dbReference type="Proteomes" id="UP001338125">
    <property type="component" value="Unassembled WGS sequence"/>
</dbReference>
<dbReference type="PRINTS" id="PR01239">
    <property type="entry name" value="EP450IICYP52"/>
</dbReference>
<evidence type="ECO:0000256" key="7">
    <source>
        <dbReference type="ARBA" id="ARBA00022989"/>
    </source>
</evidence>
<dbReference type="InterPro" id="IPR001128">
    <property type="entry name" value="Cyt_P450"/>
</dbReference>
<evidence type="ECO:0000256" key="2">
    <source>
        <dbReference type="ARBA" id="ARBA00004167"/>
    </source>
</evidence>
<dbReference type="InterPro" id="IPR036396">
    <property type="entry name" value="Cyt_P450_sf"/>
</dbReference>
<proteinExistence type="inferred from homology"/>
<gene>
    <name evidence="14" type="ORF">PT974_09463</name>
</gene>
<dbReference type="Pfam" id="PF00067">
    <property type="entry name" value="p450"/>
    <property type="match status" value="1"/>
</dbReference>
<evidence type="ECO:0000256" key="8">
    <source>
        <dbReference type="ARBA" id="ARBA00023002"/>
    </source>
</evidence>
<dbReference type="PRINTS" id="PR00464">
    <property type="entry name" value="EP450II"/>
</dbReference>
<dbReference type="PROSITE" id="PS00086">
    <property type="entry name" value="CYTOCHROME_P450"/>
    <property type="match status" value="1"/>
</dbReference>
<keyword evidence="10 12" id="KW-0503">Monooxygenase</keyword>
<evidence type="ECO:0000256" key="4">
    <source>
        <dbReference type="ARBA" id="ARBA00022617"/>
    </source>
</evidence>
<dbReference type="Gene3D" id="1.10.630.10">
    <property type="entry name" value="Cytochrome P450"/>
    <property type="match status" value="1"/>
</dbReference>
<dbReference type="SUPFAM" id="SSF48264">
    <property type="entry name" value="Cytochrome P450"/>
    <property type="match status" value="1"/>
</dbReference>
<evidence type="ECO:0000256" key="6">
    <source>
        <dbReference type="ARBA" id="ARBA00022723"/>
    </source>
</evidence>
<evidence type="ECO:0000256" key="13">
    <source>
        <dbReference type="SAM" id="Phobius"/>
    </source>
</evidence>
<keyword evidence="4 12" id="KW-0349">Heme</keyword>
<keyword evidence="9 12" id="KW-0408">Iron</keyword>
<dbReference type="InterPro" id="IPR017972">
    <property type="entry name" value="Cyt_P450_CS"/>
</dbReference>
<protein>
    <submittedName>
        <fullName evidence="14">Cytochrome P450 monooxygenase pspC</fullName>
    </submittedName>
</protein>
<feature type="transmembrane region" description="Helical" evidence="13">
    <location>
        <begin position="41"/>
        <end position="60"/>
    </location>
</feature>
<dbReference type="EMBL" id="JAVFKD010000014">
    <property type="protein sequence ID" value="KAK5991185.1"/>
    <property type="molecule type" value="Genomic_DNA"/>
</dbReference>
<keyword evidence="7 13" id="KW-1133">Transmembrane helix</keyword>
<dbReference type="PANTHER" id="PTHR24287">
    <property type="entry name" value="P450, PUTATIVE (EUROFUNG)-RELATED"/>
    <property type="match status" value="1"/>
</dbReference>
<reference evidence="14 15" key="1">
    <citation type="submission" date="2024-01" db="EMBL/GenBank/DDBJ databases">
        <title>Complete genome of Cladobotryum mycophilum ATHUM6906.</title>
        <authorList>
            <person name="Christinaki A.C."/>
            <person name="Myridakis A.I."/>
            <person name="Kouvelis V.N."/>
        </authorList>
    </citation>
    <scope>NUCLEOTIDE SEQUENCE [LARGE SCALE GENOMIC DNA]</scope>
    <source>
        <strain evidence="14 15">ATHUM6906</strain>
    </source>
</reference>
<dbReference type="PANTHER" id="PTHR24287:SF17">
    <property type="entry name" value="P450, PUTATIVE (EUROFUNG)-RELATED"/>
    <property type="match status" value="1"/>
</dbReference>